<proteinExistence type="predicted"/>
<dbReference type="InterPro" id="IPR044828">
    <property type="entry name" value="TSJT1-like"/>
</dbReference>
<dbReference type="SUPFAM" id="SSF56235">
    <property type="entry name" value="N-terminal nucleophile aminohydrolases (Ntn hydrolases)"/>
    <property type="match status" value="1"/>
</dbReference>
<comment type="caution">
    <text evidence="2">The sequence shown here is derived from an EMBL/GenBank/DDBJ whole genome shotgun (WGS) entry which is preliminary data.</text>
</comment>
<evidence type="ECO:0000313" key="2">
    <source>
        <dbReference type="EMBL" id="KAE8727048.1"/>
    </source>
</evidence>
<evidence type="ECO:0000313" key="3">
    <source>
        <dbReference type="Proteomes" id="UP000436088"/>
    </source>
</evidence>
<sequence length="81" mass="8666">MFVIKAYRTLRDRGPYPVDPVVKDLDGSFAFVIYDSKTGTVFAALGSDGGVKLCWGITADGSVVISKKGVPNPLPHSQKIP</sequence>
<reference evidence="2" key="1">
    <citation type="submission" date="2019-09" db="EMBL/GenBank/DDBJ databases">
        <title>Draft genome information of white flower Hibiscus syriacus.</title>
        <authorList>
            <person name="Kim Y.-M."/>
        </authorList>
    </citation>
    <scope>NUCLEOTIDE SEQUENCE [LARGE SCALE GENOMIC DNA]</scope>
    <source>
        <strain evidence="2">YM2019G1</strain>
    </source>
</reference>
<dbReference type="Proteomes" id="UP000436088">
    <property type="component" value="Unassembled WGS sequence"/>
</dbReference>
<protein>
    <recommendedName>
        <fullName evidence="1">DUF3700 domain-containing protein</fullName>
    </recommendedName>
</protein>
<name>A0A6A3CIC3_HIBSY</name>
<dbReference type="Gene3D" id="3.60.20.10">
    <property type="entry name" value="Glutamine Phosphoribosylpyrophosphate, subunit 1, domain 1"/>
    <property type="match status" value="1"/>
</dbReference>
<dbReference type="InterPro" id="IPR024286">
    <property type="entry name" value="DUF3700"/>
</dbReference>
<dbReference type="PANTHER" id="PTHR45952:SF2">
    <property type="entry name" value="OS04G0679400 PROTEIN"/>
    <property type="match status" value="1"/>
</dbReference>
<accession>A0A6A3CIC3</accession>
<organism evidence="2 3">
    <name type="scientific">Hibiscus syriacus</name>
    <name type="common">Rose of Sharon</name>
    <dbReference type="NCBI Taxonomy" id="106335"/>
    <lineage>
        <taxon>Eukaryota</taxon>
        <taxon>Viridiplantae</taxon>
        <taxon>Streptophyta</taxon>
        <taxon>Embryophyta</taxon>
        <taxon>Tracheophyta</taxon>
        <taxon>Spermatophyta</taxon>
        <taxon>Magnoliopsida</taxon>
        <taxon>eudicotyledons</taxon>
        <taxon>Gunneridae</taxon>
        <taxon>Pentapetalae</taxon>
        <taxon>rosids</taxon>
        <taxon>malvids</taxon>
        <taxon>Malvales</taxon>
        <taxon>Malvaceae</taxon>
        <taxon>Malvoideae</taxon>
        <taxon>Hibiscus</taxon>
    </lineage>
</organism>
<dbReference type="EMBL" id="VEPZ02000320">
    <property type="protein sequence ID" value="KAE8727048.1"/>
    <property type="molecule type" value="Genomic_DNA"/>
</dbReference>
<gene>
    <name evidence="2" type="ORF">F3Y22_tig00005929pilonHSYRG00108</name>
</gene>
<dbReference type="PANTHER" id="PTHR45952">
    <property type="entry name" value="ALUMINUM INDUCED PROTEIN WITH YGL AND LRDR MOTIFS"/>
    <property type="match status" value="1"/>
</dbReference>
<dbReference type="InterPro" id="IPR029055">
    <property type="entry name" value="Ntn_hydrolases_N"/>
</dbReference>
<dbReference type="Pfam" id="PF12481">
    <property type="entry name" value="DUF3700"/>
    <property type="match status" value="1"/>
</dbReference>
<feature type="domain" description="DUF3700" evidence="1">
    <location>
        <begin position="1"/>
        <end position="67"/>
    </location>
</feature>
<dbReference type="AlphaFoldDB" id="A0A6A3CIC3"/>
<keyword evidence="3" id="KW-1185">Reference proteome</keyword>
<evidence type="ECO:0000259" key="1">
    <source>
        <dbReference type="Pfam" id="PF12481"/>
    </source>
</evidence>